<accession>W9CNH6</accession>
<keyword evidence="1 3" id="KW-0732">Signal</keyword>
<dbReference type="GO" id="GO:0005199">
    <property type="term" value="F:structural constituent of cell wall"/>
    <property type="evidence" value="ECO:0007669"/>
    <property type="project" value="InterPro"/>
</dbReference>
<organism evidence="5 6">
    <name type="scientific">Sclerotinia borealis (strain F-4128)</name>
    <dbReference type="NCBI Taxonomy" id="1432307"/>
    <lineage>
        <taxon>Eukaryota</taxon>
        <taxon>Fungi</taxon>
        <taxon>Dikarya</taxon>
        <taxon>Ascomycota</taxon>
        <taxon>Pezizomycotina</taxon>
        <taxon>Leotiomycetes</taxon>
        <taxon>Helotiales</taxon>
        <taxon>Sclerotiniaceae</taxon>
        <taxon>Sclerotinia</taxon>
    </lineage>
</organism>
<feature type="chain" id="PRO_5004920621" description="Cell wall mannoprotein PIR1-like C-terminal domain-containing protein" evidence="3">
    <location>
        <begin position="18"/>
        <end position="422"/>
    </location>
</feature>
<evidence type="ECO:0000256" key="2">
    <source>
        <dbReference type="ARBA" id="ARBA00022737"/>
    </source>
</evidence>
<feature type="signal peptide" evidence="3">
    <location>
        <begin position="1"/>
        <end position="17"/>
    </location>
</feature>
<proteinExistence type="predicted"/>
<dbReference type="Pfam" id="PF22799">
    <property type="entry name" value="PIR1-like_C"/>
    <property type="match status" value="1"/>
</dbReference>
<dbReference type="GO" id="GO:0031505">
    <property type="term" value="P:fungal-type cell wall organization"/>
    <property type="evidence" value="ECO:0007669"/>
    <property type="project" value="UniProtKB-ARBA"/>
</dbReference>
<evidence type="ECO:0000256" key="3">
    <source>
        <dbReference type="SAM" id="SignalP"/>
    </source>
</evidence>
<protein>
    <recommendedName>
        <fullName evidence="4">Cell wall mannoprotein PIR1-like C-terminal domain-containing protein</fullName>
    </recommendedName>
</protein>
<keyword evidence="6" id="KW-1185">Reference proteome</keyword>
<name>W9CNH6_SCLBF</name>
<evidence type="ECO:0000259" key="4">
    <source>
        <dbReference type="Pfam" id="PF22799"/>
    </source>
</evidence>
<dbReference type="HOGENOM" id="CLU_049782_0_0_1"/>
<dbReference type="Pfam" id="PF00399">
    <property type="entry name" value="PIR"/>
    <property type="match status" value="3"/>
</dbReference>
<dbReference type="OrthoDB" id="5415592at2759"/>
<gene>
    <name evidence="5" type="ORF">SBOR_3542</name>
</gene>
<dbReference type="InterPro" id="IPR051153">
    <property type="entry name" value="Yeast_CWMannoprotein_PIR"/>
</dbReference>
<dbReference type="AlphaFoldDB" id="W9CNH6"/>
<feature type="domain" description="Cell wall mannoprotein PIR1-like C-terminal" evidence="4">
    <location>
        <begin position="72"/>
        <end position="145"/>
    </location>
</feature>
<sequence length="422" mass="41401">MKTTFAAIAGLAFVASAQVTALITPTDSAPLGCATSYSGNFGISAVKVGNVAKRQQKRADDSSSLAITLNGGILKDQQDRTGYIASNYQFQFDGPPQTGAIYTGGWSVCSNGSLALGGSALFYECLSGTFYNLYTESQGEQCSQILIQTSAKSAGGSGAVGQSSDGQATATAVATLSSAAVSQISDGQPQAAIPAAPITQISDGQVQGAPSSINNSVSYATVGAPITQISDGQVQGATSIPAAGAPITQISDGQVQGATSSIEASVSYATVGAPITQISDGQVQGATSIPAASAPTTQIIDGQVQGATSVAASATGAPISQISDGQIQGATYTASGSSAVVSQISSSPLQATYPVTLATTASSVAGAVISQISDGQIQAATVTNGTVASATATPATFTGAANNIQVGRYLAAAAVGLVAALL</sequence>
<dbReference type="InterPro" id="IPR000420">
    <property type="entry name" value="Yeast_PIR_rpt"/>
</dbReference>
<dbReference type="Proteomes" id="UP000019487">
    <property type="component" value="Unassembled WGS sequence"/>
</dbReference>
<dbReference type="GO" id="GO:0009277">
    <property type="term" value="C:fungal-type cell wall"/>
    <property type="evidence" value="ECO:0007669"/>
    <property type="project" value="TreeGrafter"/>
</dbReference>
<evidence type="ECO:0000313" key="6">
    <source>
        <dbReference type="Proteomes" id="UP000019487"/>
    </source>
</evidence>
<dbReference type="PROSITE" id="PS50256">
    <property type="entry name" value="PIR_REPEAT_2"/>
    <property type="match status" value="7"/>
</dbReference>
<keyword evidence="2" id="KW-0677">Repeat</keyword>
<dbReference type="PANTHER" id="PTHR47254:SF2">
    <property type="entry name" value="COVALENTLY-LINKED CELL WALL PROTEIN"/>
    <property type="match status" value="1"/>
</dbReference>
<comment type="caution">
    <text evidence="5">The sequence shown here is derived from an EMBL/GenBank/DDBJ whole genome shotgun (WGS) entry which is preliminary data.</text>
</comment>
<reference evidence="5 6" key="1">
    <citation type="journal article" date="2014" name="Genome Announc.">
        <title>Draft genome sequence of Sclerotinia borealis, a psychrophilic plant pathogenic fungus.</title>
        <authorList>
            <person name="Mardanov A.V."/>
            <person name="Beletsky A.V."/>
            <person name="Kadnikov V.V."/>
            <person name="Ignatov A.N."/>
            <person name="Ravin N.V."/>
        </authorList>
    </citation>
    <scope>NUCLEOTIDE SEQUENCE [LARGE SCALE GENOMIC DNA]</scope>
    <source>
        <strain evidence="6">F-4157</strain>
    </source>
</reference>
<dbReference type="PROSITE" id="PS00929">
    <property type="entry name" value="PIR_REPEAT_1"/>
    <property type="match status" value="1"/>
</dbReference>
<evidence type="ECO:0000313" key="5">
    <source>
        <dbReference type="EMBL" id="ESZ96065.1"/>
    </source>
</evidence>
<evidence type="ECO:0000256" key="1">
    <source>
        <dbReference type="ARBA" id="ARBA00022729"/>
    </source>
</evidence>
<dbReference type="PANTHER" id="PTHR47254">
    <property type="entry name" value="CELL WALL MANNOPROTEIN CIS3-RELATED"/>
    <property type="match status" value="1"/>
</dbReference>
<dbReference type="InterPro" id="IPR054508">
    <property type="entry name" value="PIR1-like_C"/>
</dbReference>
<dbReference type="EMBL" id="AYSA01000155">
    <property type="protein sequence ID" value="ESZ96065.1"/>
    <property type="molecule type" value="Genomic_DNA"/>
</dbReference>